<organism evidence="2 3">
    <name type="scientific">Tulasnella calospora MUT 4182</name>
    <dbReference type="NCBI Taxonomy" id="1051891"/>
    <lineage>
        <taxon>Eukaryota</taxon>
        <taxon>Fungi</taxon>
        <taxon>Dikarya</taxon>
        <taxon>Basidiomycota</taxon>
        <taxon>Agaricomycotina</taxon>
        <taxon>Agaricomycetes</taxon>
        <taxon>Cantharellales</taxon>
        <taxon>Tulasnellaceae</taxon>
        <taxon>Tulasnella</taxon>
    </lineage>
</organism>
<sequence>MIRTSELLSLARLEHTKAQNFAEHLILLITQPTGTRKYRQRKHTRAFHTQISNNGYG</sequence>
<protein>
    <submittedName>
        <fullName evidence="2">Uncharacterized protein</fullName>
    </submittedName>
</protein>
<name>A0A0C3QLD4_9AGAM</name>
<evidence type="ECO:0000313" key="2">
    <source>
        <dbReference type="EMBL" id="KIO27409.1"/>
    </source>
</evidence>
<proteinExistence type="predicted"/>
<feature type="region of interest" description="Disordered" evidence="1">
    <location>
        <begin position="37"/>
        <end position="57"/>
    </location>
</feature>
<dbReference type="EMBL" id="KN823009">
    <property type="protein sequence ID" value="KIO27409.1"/>
    <property type="molecule type" value="Genomic_DNA"/>
</dbReference>
<accession>A0A0C3QLD4</accession>
<gene>
    <name evidence="2" type="ORF">M407DRAFT_243351</name>
</gene>
<feature type="compositionally biased region" description="Basic residues" evidence="1">
    <location>
        <begin position="37"/>
        <end position="46"/>
    </location>
</feature>
<reference evidence="2 3" key="1">
    <citation type="submission" date="2014-04" db="EMBL/GenBank/DDBJ databases">
        <authorList>
            <consortium name="DOE Joint Genome Institute"/>
            <person name="Kuo A."/>
            <person name="Girlanda M."/>
            <person name="Perotto S."/>
            <person name="Kohler A."/>
            <person name="Nagy L.G."/>
            <person name="Floudas D."/>
            <person name="Copeland A."/>
            <person name="Barry K.W."/>
            <person name="Cichocki N."/>
            <person name="Veneault-Fourrey C."/>
            <person name="LaButti K."/>
            <person name="Lindquist E.A."/>
            <person name="Lipzen A."/>
            <person name="Lundell T."/>
            <person name="Morin E."/>
            <person name="Murat C."/>
            <person name="Sun H."/>
            <person name="Tunlid A."/>
            <person name="Henrissat B."/>
            <person name="Grigoriev I.V."/>
            <person name="Hibbett D.S."/>
            <person name="Martin F."/>
            <person name="Nordberg H.P."/>
            <person name="Cantor M.N."/>
            <person name="Hua S.X."/>
        </authorList>
    </citation>
    <scope>NUCLEOTIDE SEQUENCE [LARGE SCALE GENOMIC DNA]</scope>
    <source>
        <strain evidence="2 3">MUT 4182</strain>
    </source>
</reference>
<dbReference type="Proteomes" id="UP000054248">
    <property type="component" value="Unassembled WGS sequence"/>
</dbReference>
<keyword evidence="3" id="KW-1185">Reference proteome</keyword>
<dbReference type="HOGENOM" id="CLU_2998200_0_0_1"/>
<feature type="compositionally biased region" description="Polar residues" evidence="1">
    <location>
        <begin position="47"/>
        <end position="57"/>
    </location>
</feature>
<evidence type="ECO:0000313" key="3">
    <source>
        <dbReference type="Proteomes" id="UP000054248"/>
    </source>
</evidence>
<reference evidence="3" key="2">
    <citation type="submission" date="2015-01" db="EMBL/GenBank/DDBJ databases">
        <title>Evolutionary Origins and Diversification of the Mycorrhizal Mutualists.</title>
        <authorList>
            <consortium name="DOE Joint Genome Institute"/>
            <consortium name="Mycorrhizal Genomics Consortium"/>
            <person name="Kohler A."/>
            <person name="Kuo A."/>
            <person name="Nagy L.G."/>
            <person name="Floudas D."/>
            <person name="Copeland A."/>
            <person name="Barry K.W."/>
            <person name="Cichocki N."/>
            <person name="Veneault-Fourrey C."/>
            <person name="LaButti K."/>
            <person name="Lindquist E.A."/>
            <person name="Lipzen A."/>
            <person name="Lundell T."/>
            <person name="Morin E."/>
            <person name="Murat C."/>
            <person name="Riley R."/>
            <person name="Ohm R."/>
            <person name="Sun H."/>
            <person name="Tunlid A."/>
            <person name="Henrissat B."/>
            <person name="Grigoriev I.V."/>
            <person name="Hibbett D.S."/>
            <person name="Martin F."/>
        </authorList>
    </citation>
    <scope>NUCLEOTIDE SEQUENCE [LARGE SCALE GENOMIC DNA]</scope>
    <source>
        <strain evidence="3">MUT 4182</strain>
    </source>
</reference>
<dbReference type="AlphaFoldDB" id="A0A0C3QLD4"/>
<evidence type="ECO:0000256" key="1">
    <source>
        <dbReference type="SAM" id="MobiDB-lite"/>
    </source>
</evidence>